<keyword evidence="2" id="KW-0812">Transmembrane</keyword>
<dbReference type="AlphaFoldDB" id="A0A0F6W4V0"/>
<accession>A0A0F6W4V0</accession>
<keyword evidence="4" id="KW-1185">Reference proteome</keyword>
<evidence type="ECO:0000313" key="4">
    <source>
        <dbReference type="Proteomes" id="UP000034883"/>
    </source>
</evidence>
<feature type="transmembrane region" description="Helical" evidence="2">
    <location>
        <begin position="145"/>
        <end position="165"/>
    </location>
</feature>
<feature type="compositionally biased region" description="Basic and acidic residues" evidence="1">
    <location>
        <begin position="1"/>
        <end position="13"/>
    </location>
</feature>
<evidence type="ECO:0000313" key="3">
    <source>
        <dbReference type="EMBL" id="AKF07537.1"/>
    </source>
</evidence>
<dbReference type="Proteomes" id="UP000034883">
    <property type="component" value="Chromosome"/>
</dbReference>
<evidence type="ECO:0000256" key="2">
    <source>
        <dbReference type="SAM" id="Phobius"/>
    </source>
</evidence>
<dbReference type="RefSeq" id="WP_053234785.1">
    <property type="nucleotide sequence ID" value="NZ_CP011125.1"/>
</dbReference>
<name>A0A0F6W4V0_9BACT</name>
<proteinExistence type="predicted"/>
<gene>
    <name evidence="3" type="ORF">DB32_004686</name>
</gene>
<feature type="region of interest" description="Disordered" evidence="1">
    <location>
        <begin position="1"/>
        <end position="29"/>
    </location>
</feature>
<organism evidence="3 4">
    <name type="scientific">Sandaracinus amylolyticus</name>
    <dbReference type="NCBI Taxonomy" id="927083"/>
    <lineage>
        <taxon>Bacteria</taxon>
        <taxon>Pseudomonadati</taxon>
        <taxon>Myxococcota</taxon>
        <taxon>Polyangia</taxon>
        <taxon>Polyangiales</taxon>
        <taxon>Sandaracinaceae</taxon>
        <taxon>Sandaracinus</taxon>
    </lineage>
</organism>
<protein>
    <submittedName>
        <fullName evidence="3">Uncharacterized protein</fullName>
    </submittedName>
</protein>
<keyword evidence="2" id="KW-1133">Transmembrane helix</keyword>
<sequence>MSDDKKPKKDLRARLGRTISPNTPGAAPIATPNVAGAAGAAPAAAPAAAAAAAAVPPPAIAPVVAPPVVAPPAAIAPKMPFGGPDVAPPPFAQPKAAESVRPKAPVDPFAAGPAVAAGPQEVRLVIDDKPVDDSEVGRKQRGRNFLLLGIGLVVGALLGGGFGSMNGRNVLYNVTVRDGHEIYQTVTDASARVLDAQTKIDRLVERAAGHGGQPAGVDYDTITELRGMEVPITAGAFARKNYGAFQPGTVDDLFAYYNNVQLIWERIGRLAATTLNETRRAELDRTAAAAAESATALYGVVPVASEEAGIVGSLVLLEPIEGQTKLMARARRGGPGRELERFVADTEIGTTPSTVLVVDGAQSAGVLSEQLGAFRQYVQDITELKRMMDQTVEIQGRLTTSLGEIARLQEVFAM</sequence>
<dbReference type="EMBL" id="CP011125">
    <property type="protein sequence ID" value="AKF07537.1"/>
    <property type="molecule type" value="Genomic_DNA"/>
</dbReference>
<dbReference type="KEGG" id="samy:DB32_004686"/>
<reference evidence="3 4" key="1">
    <citation type="submission" date="2015-03" db="EMBL/GenBank/DDBJ databases">
        <title>Genome assembly of Sandaracinus amylolyticus DSM 53668.</title>
        <authorList>
            <person name="Sharma G."/>
            <person name="Subramanian S."/>
        </authorList>
    </citation>
    <scope>NUCLEOTIDE SEQUENCE [LARGE SCALE GENOMIC DNA]</scope>
    <source>
        <strain evidence="3 4">DSM 53668</strain>
    </source>
</reference>
<keyword evidence="2" id="KW-0472">Membrane</keyword>
<dbReference type="STRING" id="927083.DB32_004686"/>
<evidence type="ECO:0000256" key="1">
    <source>
        <dbReference type="SAM" id="MobiDB-lite"/>
    </source>
</evidence>